<dbReference type="SUPFAM" id="SSF116726">
    <property type="entry name" value="TrkA C-terminal domain-like"/>
    <property type="match status" value="1"/>
</dbReference>
<feature type="domain" description="RCK N-terminal" evidence="1">
    <location>
        <begin position="32"/>
        <end position="150"/>
    </location>
</feature>
<dbReference type="InterPro" id="IPR036721">
    <property type="entry name" value="RCK_C_sf"/>
</dbReference>
<evidence type="ECO:0000313" key="3">
    <source>
        <dbReference type="EMBL" id="STD09467.1"/>
    </source>
</evidence>
<dbReference type="PROSITE" id="PS51201">
    <property type="entry name" value="RCK_N"/>
    <property type="match status" value="1"/>
</dbReference>
<gene>
    <name evidence="3" type="primary">trkA_1</name>
    <name evidence="3" type="ORF">NCTC7915_01214</name>
</gene>
<organism evidence="3 4">
    <name type="scientific">Dermatophilus congolensis</name>
    <dbReference type="NCBI Taxonomy" id="1863"/>
    <lineage>
        <taxon>Bacteria</taxon>
        <taxon>Bacillati</taxon>
        <taxon>Actinomycetota</taxon>
        <taxon>Actinomycetes</taxon>
        <taxon>Micrococcales</taxon>
        <taxon>Dermatophilaceae</taxon>
        <taxon>Dermatophilus</taxon>
    </lineage>
</organism>
<dbReference type="Gene3D" id="3.40.50.720">
    <property type="entry name" value="NAD(P)-binding Rossmann-like Domain"/>
    <property type="match status" value="1"/>
</dbReference>
<protein>
    <submittedName>
        <fullName evidence="3">Trk system potassium uptake protein trkA</fullName>
    </submittedName>
</protein>
<dbReference type="SUPFAM" id="SSF51735">
    <property type="entry name" value="NAD(P)-binding Rossmann-fold domains"/>
    <property type="match status" value="1"/>
</dbReference>
<dbReference type="InterPro" id="IPR003148">
    <property type="entry name" value="RCK_N"/>
</dbReference>
<evidence type="ECO:0000259" key="2">
    <source>
        <dbReference type="PROSITE" id="PS51202"/>
    </source>
</evidence>
<evidence type="ECO:0000313" key="4">
    <source>
        <dbReference type="Proteomes" id="UP000254118"/>
    </source>
</evidence>
<dbReference type="GO" id="GO:0006813">
    <property type="term" value="P:potassium ion transport"/>
    <property type="evidence" value="ECO:0007669"/>
    <property type="project" value="InterPro"/>
</dbReference>
<dbReference type="PANTHER" id="PTHR43833">
    <property type="entry name" value="POTASSIUM CHANNEL PROTEIN 2-RELATED-RELATED"/>
    <property type="match status" value="1"/>
</dbReference>
<name>A0AA46H0H2_9MICO</name>
<dbReference type="GO" id="GO:0008324">
    <property type="term" value="F:monoatomic cation transmembrane transporter activity"/>
    <property type="evidence" value="ECO:0007669"/>
    <property type="project" value="InterPro"/>
</dbReference>
<dbReference type="Gene3D" id="3.30.70.1450">
    <property type="entry name" value="Regulator of K+ conductance, C-terminal domain"/>
    <property type="match status" value="1"/>
</dbReference>
<reference evidence="3 4" key="1">
    <citation type="submission" date="2018-06" db="EMBL/GenBank/DDBJ databases">
        <authorList>
            <consortium name="Pathogen Informatics"/>
            <person name="Doyle S."/>
        </authorList>
    </citation>
    <scope>NUCLEOTIDE SEQUENCE [LARGE SCALE GENOMIC DNA]</scope>
    <source>
        <strain evidence="3 4">NCTC7915</strain>
    </source>
</reference>
<dbReference type="EMBL" id="UFYA01000001">
    <property type="protein sequence ID" value="STD09467.1"/>
    <property type="molecule type" value="Genomic_DNA"/>
</dbReference>
<proteinExistence type="predicted"/>
<dbReference type="InterPro" id="IPR036291">
    <property type="entry name" value="NAD(P)-bd_dom_sf"/>
</dbReference>
<dbReference type="InterPro" id="IPR050721">
    <property type="entry name" value="Trk_Ktr_HKT_K-transport"/>
</dbReference>
<comment type="caution">
    <text evidence="3">The sequence shown here is derived from an EMBL/GenBank/DDBJ whole genome shotgun (WGS) entry which is preliminary data.</text>
</comment>
<dbReference type="Proteomes" id="UP000254118">
    <property type="component" value="Unassembled WGS sequence"/>
</dbReference>
<dbReference type="PROSITE" id="PS51202">
    <property type="entry name" value="RCK_C"/>
    <property type="match status" value="1"/>
</dbReference>
<dbReference type="AlphaFoldDB" id="A0AA46H0H2"/>
<evidence type="ECO:0000259" key="1">
    <source>
        <dbReference type="PROSITE" id="PS51201"/>
    </source>
</evidence>
<dbReference type="Pfam" id="PF02254">
    <property type="entry name" value="TrkA_N"/>
    <property type="match status" value="1"/>
</dbReference>
<dbReference type="InterPro" id="IPR006037">
    <property type="entry name" value="RCK_C"/>
</dbReference>
<accession>A0AA46H0H2</accession>
<sequence length="252" mass="27308">MGSSRVGRVAAFWSDSAESGCCTDGCLVYGRDVHFVIMGCGRVGASLSRNLAERGHDVAVIDQDRRAFRRLGPDFEGRRVVGQGFDREVLIKAGIENAYACAAVSSGDNSNILTARLARETFGVQNVVARIYDPGRAAVYQRLGIPTVGTVRWTSDRIMRRLLPHGATPQHADPSGRVVVAEVALHHAWIGLTYSTMEQLSGARVAYVMRFGEGMIPTAEHVYQAGDIVSVITTAEALGQTERILESAPEFE</sequence>
<dbReference type="PANTHER" id="PTHR43833:SF8">
    <property type="entry name" value="TRK SYSTEM POTASSIUM UPTAKE PROTEIN TRKA"/>
    <property type="match status" value="1"/>
</dbReference>
<feature type="domain" description="RCK C-terminal" evidence="2">
    <location>
        <begin position="165"/>
        <end position="247"/>
    </location>
</feature>